<evidence type="ECO:0000313" key="4">
    <source>
        <dbReference type="Proteomes" id="UP000663844"/>
    </source>
</evidence>
<feature type="compositionally biased region" description="Basic residues" evidence="1">
    <location>
        <begin position="308"/>
        <end position="321"/>
    </location>
</feature>
<feature type="compositionally biased region" description="Polar residues" evidence="1">
    <location>
        <begin position="259"/>
        <end position="277"/>
    </location>
</feature>
<feature type="compositionally biased region" description="Basic and acidic residues" evidence="1">
    <location>
        <begin position="278"/>
        <end position="307"/>
    </location>
</feature>
<evidence type="ECO:0000313" key="3">
    <source>
        <dbReference type="EMBL" id="CAF3943247.1"/>
    </source>
</evidence>
<dbReference type="Proteomes" id="UP000663844">
    <property type="component" value="Unassembled WGS sequence"/>
</dbReference>
<dbReference type="EMBL" id="CAJOAZ010002594">
    <property type="protein sequence ID" value="CAF3943247.1"/>
    <property type="molecule type" value="Genomic_DNA"/>
</dbReference>
<evidence type="ECO:0000256" key="1">
    <source>
        <dbReference type="SAM" id="MobiDB-lite"/>
    </source>
</evidence>
<feature type="region of interest" description="Disordered" evidence="1">
    <location>
        <begin position="259"/>
        <end position="331"/>
    </location>
</feature>
<evidence type="ECO:0000313" key="2">
    <source>
        <dbReference type="EMBL" id="CAF1271400.1"/>
    </source>
</evidence>
<protein>
    <submittedName>
        <fullName evidence="3">Uncharacterized protein</fullName>
    </submittedName>
</protein>
<feature type="compositionally biased region" description="Acidic residues" evidence="1">
    <location>
        <begin position="133"/>
        <end position="142"/>
    </location>
</feature>
<sequence>MDSRTVAQLTHILSEEAQMISDELRHNGHNVNPDMLVAKLDGLVTRMKYEMRNKSLDTSTYEFPIFNLSYGATSYPDPIDSIYDKHVNKAAYYPANKKNQRKSSTTEQKPKSIVKTRSNSSSYTTNLQPVRDVDEEEEEEAITDQYSKISHKSRRDASKVSCDEQSCSNNQSLRRSSTVGHPHSLSRSNTCRDLNSIQPSNSKKIIVNVISDDDPSLPKPIDCVKPAVSPIPTKCHKSILKSSNSYKCRELVPKKQLQITSTLPTTNESTHDLYSTASDRRSRPSERKASSDRVVSFERNDYKSSEKKRSRSRRDRLHTSKTHTTAPTSSSINSLAPLAAYTMEQPTYYKVPPSMYQLSKLYMPVVPNHYSTFPYIVNSNSYYPFVYYHY</sequence>
<reference evidence="3" key="1">
    <citation type="submission" date="2021-02" db="EMBL/GenBank/DDBJ databases">
        <authorList>
            <person name="Nowell W R."/>
        </authorList>
    </citation>
    <scope>NUCLEOTIDE SEQUENCE</scope>
</reference>
<dbReference type="EMBL" id="CAJNOG010000498">
    <property type="protein sequence ID" value="CAF1271400.1"/>
    <property type="molecule type" value="Genomic_DNA"/>
</dbReference>
<name>A0A819KCD3_9BILA</name>
<feature type="compositionally biased region" description="Polar residues" evidence="1">
    <location>
        <begin position="115"/>
        <end position="128"/>
    </location>
</feature>
<comment type="caution">
    <text evidence="3">The sequence shown here is derived from an EMBL/GenBank/DDBJ whole genome shotgun (WGS) entry which is preliminary data.</text>
</comment>
<organism evidence="3 4">
    <name type="scientific">Adineta steineri</name>
    <dbReference type="NCBI Taxonomy" id="433720"/>
    <lineage>
        <taxon>Eukaryota</taxon>
        <taxon>Metazoa</taxon>
        <taxon>Spiralia</taxon>
        <taxon>Gnathifera</taxon>
        <taxon>Rotifera</taxon>
        <taxon>Eurotatoria</taxon>
        <taxon>Bdelloidea</taxon>
        <taxon>Adinetida</taxon>
        <taxon>Adinetidae</taxon>
        <taxon>Adineta</taxon>
    </lineage>
</organism>
<feature type="compositionally biased region" description="Polar residues" evidence="1">
    <location>
        <begin position="163"/>
        <end position="197"/>
    </location>
</feature>
<feature type="compositionally biased region" description="Polar residues" evidence="1">
    <location>
        <begin position="322"/>
        <end position="331"/>
    </location>
</feature>
<gene>
    <name evidence="2" type="ORF">JYZ213_LOCUS30716</name>
    <name evidence="3" type="ORF">OXD698_LOCUS26247</name>
</gene>
<feature type="region of interest" description="Disordered" evidence="1">
    <location>
        <begin position="93"/>
        <end position="197"/>
    </location>
</feature>
<dbReference type="Proteomes" id="UP000663845">
    <property type="component" value="Unassembled WGS sequence"/>
</dbReference>
<dbReference type="AlphaFoldDB" id="A0A819KCD3"/>
<accession>A0A819KCD3</accession>
<proteinExistence type="predicted"/>